<organism evidence="2 3">
    <name type="scientific">Nonomuraea roseoviolacea subsp. carminata</name>
    <dbReference type="NCBI Taxonomy" id="160689"/>
    <lineage>
        <taxon>Bacteria</taxon>
        <taxon>Bacillati</taxon>
        <taxon>Actinomycetota</taxon>
        <taxon>Actinomycetes</taxon>
        <taxon>Streptosporangiales</taxon>
        <taxon>Streptosporangiaceae</taxon>
        <taxon>Nonomuraea</taxon>
    </lineage>
</organism>
<accession>A0ABT1K9A1</accession>
<keyword evidence="3" id="KW-1185">Reference proteome</keyword>
<dbReference type="Gene3D" id="3.60.15.10">
    <property type="entry name" value="Ribonuclease Z/Hydroxyacylglutathione hydrolase-like"/>
    <property type="match status" value="1"/>
</dbReference>
<evidence type="ECO:0000313" key="2">
    <source>
        <dbReference type="EMBL" id="MCP2350167.1"/>
    </source>
</evidence>
<dbReference type="Pfam" id="PF12706">
    <property type="entry name" value="Lactamase_B_2"/>
    <property type="match status" value="1"/>
</dbReference>
<feature type="domain" description="Metallo-beta-lactamase" evidence="1">
    <location>
        <begin position="13"/>
        <end position="192"/>
    </location>
</feature>
<gene>
    <name evidence="2" type="ORF">HD595_006289</name>
</gene>
<dbReference type="InterPro" id="IPR050114">
    <property type="entry name" value="UPF0173_UPF0282_UlaG_hydrolase"/>
</dbReference>
<proteinExistence type="predicted"/>
<dbReference type="Proteomes" id="UP001320766">
    <property type="component" value="Unassembled WGS sequence"/>
</dbReference>
<protein>
    <submittedName>
        <fullName evidence="2">L-ascorbate metabolism protein UlaG (Beta-lactamase superfamily)</fullName>
    </submittedName>
</protein>
<evidence type="ECO:0000313" key="3">
    <source>
        <dbReference type="Proteomes" id="UP001320766"/>
    </source>
</evidence>
<dbReference type="SUPFAM" id="SSF56281">
    <property type="entry name" value="Metallo-hydrolase/oxidoreductase"/>
    <property type="match status" value="1"/>
</dbReference>
<dbReference type="RefSeq" id="WP_253775305.1">
    <property type="nucleotide sequence ID" value="NZ_BAAAVE010000051.1"/>
</dbReference>
<sequence length="275" mass="30696">MRKADGGSVLFIGNATTLIRYNGFTLLTDPNFLHRGQRAHLGYGLTSRRLLDPALEVEDLPPLDAVVLSHLHGDHWDRVARDGLDKATPVITTTHAARRLRKQGFERAVGLKTWQEHQLRDGTDALTVTAVPARHAPGAVEGLLPPVMGSVLEFRREGRVDLRLHISGDTLMDRRLHQIPRRFPDLDVGIVHLGGTKLLGTVMVTMDGRQGADWVDLISPRRVLPVHYDDYTVFSSGLDDFREHMERSGHADRVVFLDRGDTYTLPVRPPAPART</sequence>
<reference evidence="2 3" key="1">
    <citation type="submission" date="2022-06" db="EMBL/GenBank/DDBJ databases">
        <title>Sequencing the genomes of 1000 actinobacteria strains.</title>
        <authorList>
            <person name="Klenk H.-P."/>
        </authorList>
    </citation>
    <scope>NUCLEOTIDE SEQUENCE [LARGE SCALE GENOMIC DNA]</scope>
    <source>
        <strain evidence="2 3">DSM 44170</strain>
    </source>
</reference>
<dbReference type="PANTHER" id="PTHR43546:SF7">
    <property type="entry name" value="METALLO-BETA-LACTAMASE DOMAIN-CONTAINING PROTEIN"/>
    <property type="match status" value="1"/>
</dbReference>
<dbReference type="EMBL" id="JAMZEC010000001">
    <property type="protein sequence ID" value="MCP2350167.1"/>
    <property type="molecule type" value="Genomic_DNA"/>
</dbReference>
<dbReference type="SMART" id="SM00849">
    <property type="entry name" value="Lactamase_B"/>
    <property type="match status" value="1"/>
</dbReference>
<dbReference type="InterPro" id="IPR036866">
    <property type="entry name" value="RibonucZ/Hydroxyglut_hydro"/>
</dbReference>
<name>A0ABT1K9A1_9ACTN</name>
<dbReference type="InterPro" id="IPR001279">
    <property type="entry name" value="Metallo-B-lactamas"/>
</dbReference>
<evidence type="ECO:0000259" key="1">
    <source>
        <dbReference type="SMART" id="SM00849"/>
    </source>
</evidence>
<comment type="caution">
    <text evidence="2">The sequence shown here is derived from an EMBL/GenBank/DDBJ whole genome shotgun (WGS) entry which is preliminary data.</text>
</comment>
<dbReference type="PANTHER" id="PTHR43546">
    <property type="entry name" value="UPF0173 METAL-DEPENDENT HYDROLASE MJ1163-RELATED"/>
    <property type="match status" value="1"/>
</dbReference>